<feature type="DNA-binding region" description="H-T-H motif" evidence="4">
    <location>
        <begin position="30"/>
        <end position="49"/>
    </location>
</feature>
<dbReference type="InterPro" id="IPR001647">
    <property type="entry name" value="HTH_TetR"/>
</dbReference>
<keyword evidence="7" id="KW-1185">Reference proteome</keyword>
<keyword evidence="3" id="KW-0804">Transcription</keyword>
<name>A0AA87UQD2_9MICO</name>
<protein>
    <recommendedName>
        <fullName evidence="5">HTH tetR-type domain-containing protein</fullName>
    </recommendedName>
</protein>
<keyword evidence="1" id="KW-0805">Transcription regulation</keyword>
<dbReference type="Gene3D" id="1.10.357.10">
    <property type="entry name" value="Tetracycline Repressor, domain 2"/>
    <property type="match status" value="1"/>
</dbReference>
<organism evidence="6 7">
    <name type="scientific">Agrococcus baldri</name>
    <dbReference type="NCBI Taxonomy" id="153730"/>
    <lineage>
        <taxon>Bacteria</taxon>
        <taxon>Bacillati</taxon>
        <taxon>Actinomycetota</taxon>
        <taxon>Actinomycetes</taxon>
        <taxon>Micrococcales</taxon>
        <taxon>Microbacteriaceae</taxon>
        <taxon>Agrococcus</taxon>
    </lineage>
</organism>
<evidence type="ECO:0000256" key="3">
    <source>
        <dbReference type="ARBA" id="ARBA00023163"/>
    </source>
</evidence>
<evidence type="ECO:0000256" key="1">
    <source>
        <dbReference type="ARBA" id="ARBA00023015"/>
    </source>
</evidence>
<dbReference type="FunFam" id="1.10.10.60:FF:000141">
    <property type="entry name" value="TetR family transcriptional regulator"/>
    <property type="match status" value="1"/>
</dbReference>
<dbReference type="AlphaFoldDB" id="A0AA87UQD2"/>
<feature type="domain" description="HTH tetR-type" evidence="5">
    <location>
        <begin position="7"/>
        <end position="67"/>
    </location>
</feature>
<dbReference type="Gene3D" id="1.10.10.60">
    <property type="entry name" value="Homeodomain-like"/>
    <property type="match status" value="1"/>
</dbReference>
<dbReference type="EMBL" id="BJUU01000001">
    <property type="protein sequence ID" value="GEK78856.1"/>
    <property type="molecule type" value="Genomic_DNA"/>
</dbReference>
<dbReference type="InterPro" id="IPR009057">
    <property type="entry name" value="Homeodomain-like_sf"/>
</dbReference>
<dbReference type="PANTHER" id="PTHR30055:SF234">
    <property type="entry name" value="HTH-TYPE TRANSCRIPTIONAL REGULATOR BETI"/>
    <property type="match status" value="1"/>
</dbReference>
<keyword evidence="2 4" id="KW-0238">DNA-binding</keyword>
<sequence>MPRPLIPERRERILKTASALILERGFDAASVQAIAERVGIAKGAVYREFASKDAILDALLQASMARMTERSRALLGERPGLSEAYRVGIEVLLDEPLMVAAFLDDAGVLGSYAGTVRDGRYRERMLEAVRWIAELQERGDLDAAVDAEALGLALSSTTLGLLTAAQHLGPLSREQLGAAIAAMAALVARLETGPASA</sequence>
<evidence type="ECO:0000313" key="7">
    <source>
        <dbReference type="Proteomes" id="UP000321749"/>
    </source>
</evidence>
<evidence type="ECO:0000256" key="2">
    <source>
        <dbReference type="ARBA" id="ARBA00023125"/>
    </source>
</evidence>
<dbReference type="PANTHER" id="PTHR30055">
    <property type="entry name" value="HTH-TYPE TRANSCRIPTIONAL REGULATOR RUTR"/>
    <property type="match status" value="1"/>
</dbReference>
<dbReference type="PRINTS" id="PR00455">
    <property type="entry name" value="HTHTETR"/>
</dbReference>
<dbReference type="SUPFAM" id="SSF46689">
    <property type="entry name" value="Homeodomain-like"/>
    <property type="match status" value="1"/>
</dbReference>
<dbReference type="SUPFAM" id="SSF48498">
    <property type="entry name" value="Tetracyclin repressor-like, C-terminal domain"/>
    <property type="match status" value="1"/>
</dbReference>
<dbReference type="InterPro" id="IPR036271">
    <property type="entry name" value="Tet_transcr_reg_TetR-rel_C_sf"/>
</dbReference>
<reference evidence="6 7" key="1">
    <citation type="submission" date="2019-07" db="EMBL/GenBank/DDBJ databases">
        <title>Whole genome shotgun sequence of Agrococcus baldri NBRC 103055.</title>
        <authorList>
            <person name="Hosoyama A."/>
            <person name="Uohara A."/>
            <person name="Ohji S."/>
            <person name="Ichikawa N."/>
        </authorList>
    </citation>
    <scope>NUCLEOTIDE SEQUENCE [LARGE SCALE GENOMIC DNA]</scope>
    <source>
        <strain evidence="6 7">NBRC 103055</strain>
    </source>
</reference>
<dbReference type="GO" id="GO:0000976">
    <property type="term" value="F:transcription cis-regulatory region binding"/>
    <property type="evidence" value="ECO:0007669"/>
    <property type="project" value="TreeGrafter"/>
</dbReference>
<dbReference type="InterPro" id="IPR050109">
    <property type="entry name" value="HTH-type_TetR-like_transc_reg"/>
</dbReference>
<dbReference type="Proteomes" id="UP000321749">
    <property type="component" value="Unassembled WGS sequence"/>
</dbReference>
<comment type="caution">
    <text evidence="6">The sequence shown here is derived from an EMBL/GenBank/DDBJ whole genome shotgun (WGS) entry which is preliminary data.</text>
</comment>
<gene>
    <name evidence="6" type="ORF">ABA31_02070</name>
</gene>
<evidence type="ECO:0000259" key="5">
    <source>
        <dbReference type="PROSITE" id="PS50977"/>
    </source>
</evidence>
<dbReference type="Pfam" id="PF00440">
    <property type="entry name" value="TetR_N"/>
    <property type="match status" value="1"/>
</dbReference>
<proteinExistence type="predicted"/>
<accession>A0AA87UQD2</accession>
<dbReference type="RefSeq" id="WP_318278985.1">
    <property type="nucleotide sequence ID" value="NZ_BJUU01000001.1"/>
</dbReference>
<evidence type="ECO:0000256" key="4">
    <source>
        <dbReference type="PROSITE-ProRule" id="PRU00335"/>
    </source>
</evidence>
<evidence type="ECO:0000313" key="6">
    <source>
        <dbReference type="EMBL" id="GEK78856.1"/>
    </source>
</evidence>
<dbReference type="GO" id="GO:0003700">
    <property type="term" value="F:DNA-binding transcription factor activity"/>
    <property type="evidence" value="ECO:0007669"/>
    <property type="project" value="TreeGrafter"/>
</dbReference>
<dbReference type="GO" id="GO:0045892">
    <property type="term" value="P:negative regulation of DNA-templated transcription"/>
    <property type="evidence" value="ECO:0007669"/>
    <property type="project" value="UniProtKB-ARBA"/>
</dbReference>
<dbReference type="PROSITE" id="PS50977">
    <property type="entry name" value="HTH_TETR_2"/>
    <property type="match status" value="1"/>
</dbReference>